<feature type="region of interest" description="Disordered" evidence="1">
    <location>
        <begin position="17"/>
        <end position="74"/>
    </location>
</feature>
<accession>A0A392V3Z1</accession>
<reference evidence="2 3" key="1">
    <citation type="journal article" date="2018" name="Front. Plant Sci.">
        <title>Red Clover (Trifolium pratense) and Zigzag Clover (T. medium) - A Picture of Genomic Similarities and Differences.</title>
        <authorList>
            <person name="Dluhosova J."/>
            <person name="Istvanek J."/>
            <person name="Nedelnik J."/>
            <person name="Repkova J."/>
        </authorList>
    </citation>
    <scope>NUCLEOTIDE SEQUENCE [LARGE SCALE GENOMIC DNA]</scope>
    <source>
        <strain evidence="3">cv. 10/8</strain>
        <tissue evidence="2">Leaf</tissue>
    </source>
</reference>
<comment type="caution">
    <text evidence="2">The sequence shown here is derived from an EMBL/GenBank/DDBJ whole genome shotgun (WGS) entry which is preliminary data.</text>
</comment>
<evidence type="ECO:0000313" key="3">
    <source>
        <dbReference type="Proteomes" id="UP000265520"/>
    </source>
</evidence>
<name>A0A392V3Z1_9FABA</name>
<evidence type="ECO:0000313" key="2">
    <source>
        <dbReference type="EMBL" id="MCI82986.1"/>
    </source>
</evidence>
<dbReference type="AlphaFoldDB" id="A0A392V3Z1"/>
<dbReference type="EMBL" id="LXQA011056236">
    <property type="protein sequence ID" value="MCI82986.1"/>
    <property type="molecule type" value="Genomic_DNA"/>
</dbReference>
<feature type="compositionally biased region" description="Basic and acidic residues" evidence="1">
    <location>
        <begin position="43"/>
        <end position="74"/>
    </location>
</feature>
<feature type="non-terminal residue" evidence="2">
    <location>
        <position position="74"/>
    </location>
</feature>
<keyword evidence="3" id="KW-1185">Reference proteome</keyword>
<feature type="non-terminal residue" evidence="2">
    <location>
        <position position="1"/>
    </location>
</feature>
<sequence>ESSRRCFDAATKGHTFTGKALSSEKKPRITPQLPGPNVSSMDLDSRYSKKENKEENKLHKEKEELVEATKEIPR</sequence>
<proteinExistence type="predicted"/>
<protein>
    <submittedName>
        <fullName evidence="2">Uncharacterized protein</fullName>
    </submittedName>
</protein>
<evidence type="ECO:0000256" key="1">
    <source>
        <dbReference type="SAM" id="MobiDB-lite"/>
    </source>
</evidence>
<dbReference type="Proteomes" id="UP000265520">
    <property type="component" value="Unassembled WGS sequence"/>
</dbReference>
<organism evidence="2 3">
    <name type="scientific">Trifolium medium</name>
    <dbReference type="NCBI Taxonomy" id="97028"/>
    <lineage>
        <taxon>Eukaryota</taxon>
        <taxon>Viridiplantae</taxon>
        <taxon>Streptophyta</taxon>
        <taxon>Embryophyta</taxon>
        <taxon>Tracheophyta</taxon>
        <taxon>Spermatophyta</taxon>
        <taxon>Magnoliopsida</taxon>
        <taxon>eudicotyledons</taxon>
        <taxon>Gunneridae</taxon>
        <taxon>Pentapetalae</taxon>
        <taxon>rosids</taxon>
        <taxon>fabids</taxon>
        <taxon>Fabales</taxon>
        <taxon>Fabaceae</taxon>
        <taxon>Papilionoideae</taxon>
        <taxon>50 kb inversion clade</taxon>
        <taxon>NPAAA clade</taxon>
        <taxon>Hologalegina</taxon>
        <taxon>IRL clade</taxon>
        <taxon>Trifolieae</taxon>
        <taxon>Trifolium</taxon>
    </lineage>
</organism>